<organism evidence="1 2">
    <name type="scientific">Trema orientale</name>
    <name type="common">Charcoal tree</name>
    <name type="synonym">Celtis orientalis</name>
    <dbReference type="NCBI Taxonomy" id="63057"/>
    <lineage>
        <taxon>Eukaryota</taxon>
        <taxon>Viridiplantae</taxon>
        <taxon>Streptophyta</taxon>
        <taxon>Embryophyta</taxon>
        <taxon>Tracheophyta</taxon>
        <taxon>Spermatophyta</taxon>
        <taxon>Magnoliopsida</taxon>
        <taxon>eudicotyledons</taxon>
        <taxon>Gunneridae</taxon>
        <taxon>Pentapetalae</taxon>
        <taxon>rosids</taxon>
        <taxon>fabids</taxon>
        <taxon>Rosales</taxon>
        <taxon>Cannabaceae</taxon>
        <taxon>Trema</taxon>
    </lineage>
</organism>
<proteinExistence type="predicted"/>
<sequence>MDRCFNELGCALKSRSTSLSVVDNAESLQCFKERTLPTFQGGPTKIRVEIDIPMAIRIM</sequence>
<dbReference type="Proteomes" id="UP000237000">
    <property type="component" value="Unassembled WGS sequence"/>
</dbReference>
<accession>A0A2P5ETQ6</accession>
<evidence type="ECO:0000313" key="1">
    <source>
        <dbReference type="EMBL" id="PON88930.1"/>
    </source>
</evidence>
<protein>
    <submittedName>
        <fullName evidence="1">Uncharacterized protein</fullName>
    </submittedName>
</protein>
<keyword evidence="2" id="KW-1185">Reference proteome</keyword>
<dbReference type="InParanoid" id="A0A2P5ETQ6"/>
<comment type="caution">
    <text evidence="1">The sequence shown here is derived from an EMBL/GenBank/DDBJ whole genome shotgun (WGS) entry which is preliminary data.</text>
</comment>
<evidence type="ECO:0000313" key="2">
    <source>
        <dbReference type="Proteomes" id="UP000237000"/>
    </source>
</evidence>
<gene>
    <name evidence="1" type="ORF">TorRG33x02_153130</name>
</gene>
<dbReference type="EMBL" id="JXTC01000100">
    <property type="protein sequence ID" value="PON88930.1"/>
    <property type="molecule type" value="Genomic_DNA"/>
</dbReference>
<dbReference type="AlphaFoldDB" id="A0A2P5ETQ6"/>
<name>A0A2P5ETQ6_TREOI</name>
<reference evidence="2" key="1">
    <citation type="submission" date="2016-06" db="EMBL/GenBank/DDBJ databases">
        <title>Parallel loss of symbiosis genes in relatives of nitrogen-fixing non-legume Parasponia.</title>
        <authorList>
            <person name="Van Velzen R."/>
            <person name="Holmer R."/>
            <person name="Bu F."/>
            <person name="Rutten L."/>
            <person name="Van Zeijl A."/>
            <person name="Liu W."/>
            <person name="Santuari L."/>
            <person name="Cao Q."/>
            <person name="Sharma T."/>
            <person name="Shen D."/>
            <person name="Roswanjaya Y."/>
            <person name="Wardhani T."/>
            <person name="Kalhor M.S."/>
            <person name="Jansen J."/>
            <person name="Van den Hoogen J."/>
            <person name="Gungor B."/>
            <person name="Hartog M."/>
            <person name="Hontelez J."/>
            <person name="Verver J."/>
            <person name="Yang W.-C."/>
            <person name="Schijlen E."/>
            <person name="Repin R."/>
            <person name="Schilthuizen M."/>
            <person name="Schranz E."/>
            <person name="Heidstra R."/>
            <person name="Miyata K."/>
            <person name="Fedorova E."/>
            <person name="Kohlen W."/>
            <person name="Bisseling T."/>
            <person name="Smit S."/>
            <person name="Geurts R."/>
        </authorList>
    </citation>
    <scope>NUCLEOTIDE SEQUENCE [LARGE SCALE GENOMIC DNA]</scope>
    <source>
        <strain evidence="2">cv. RG33-2</strain>
    </source>
</reference>